<reference evidence="3 4" key="2">
    <citation type="submission" date="2020-03" db="EMBL/GenBank/DDBJ databases">
        <authorList>
            <person name="Ichikawa N."/>
            <person name="Kimura A."/>
            <person name="Kitahashi Y."/>
            <person name="Uohara A."/>
        </authorList>
    </citation>
    <scope>NUCLEOTIDE SEQUENCE [LARGE SCALE GENOMIC DNA]</scope>
    <source>
        <strain evidence="3 4">NBRC 107702</strain>
    </source>
</reference>
<evidence type="ECO:0008006" key="5">
    <source>
        <dbReference type="Google" id="ProtNLM"/>
    </source>
</evidence>
<dbReference type="AlphaFoldDB" id="A0A6F8Y3Z8"/>
<evidence type="ECO:0000313" key="4">
    <source>
        <dbReference type="Proteomes" id="UP000502508"/>
    </source>
</evidence>
<feature type="transmembrane region" description="Helical" evidence="2">
    <location>
        <begin position="246"/>
        <end position="270"/>
    </location>
</feature>
<keyword evidence="2" id="KW-1133">Transmembrane helix</keyword>
<dbReference type="RefSeq" id="WP_173040880.1">
    <property type="nucleotide sequence ID" value="NZ_AP022870.1"/>
</dbReference>
<keyword evidence="4" id="KW-1185">Reference proteome</keyword>
<organism evidence="3 4">
    <name type="scientific">Phytohabitans flavus</name>
    <dbReference type="NCBI Taxonomy" id="1076124"/>
    <lineage>
        <taxon>Bacteria</taxon>
        <taxon>Bacillati</taxon>
        <taxon>Actinomycetota</taxon>
        <taxon>Actinomycetes</taxon>
        <taxon>Micromonosporales</taxon>
        <taxon>Micromonosporaceae</taxon>
    </lineage>
</organism>
<name>A0A6F8Y3Z8_9ACTN</name>
<gene>
    <name evidence="3" type="ORF">Pflav_072460</name>
</gene>
<evidence type="ECO:0000313" key="3">
    <source>
        <dbReference type="EMBL" id="BCB80836.1"/>
    </source>
</evidence>
<protein>
    <recommendedName>
        <fullName evidence="5">Glycerophosphoryl diester phosphodiesterase membrane domain-containing protein</fullName>
    </recommendedName>
</protein>
<evidence type="ECO:0000256" key="2">
    <source>
        <dbReference type="SAM" id="Phobius"/>
    </source>
</evidence>
<keyword evidence="2" id="KW-0472">Membrane</keyword>
<dbReference type="EMBL" id="AP022870">
    <property type="protein sequence ID" value="BCB80836.1"/>
    <property type="molecule type" value="Genomic_DNA"/>
</dbReference>
<feature type="transmembrane region" description="Helical" evidence="2">
    <location>
        <begin position="94"/>
        <end position="127"/>
    </location>
</feature>
<feature type="transmembrane region" description="Helical" evidence="2">
    <location>
        <begin position="53"/>
        <end position="74"/>
    </location>
</feature>
<accession>A0A6F8Y3Z8</accession>
<feature type="transmembrane region" description="Helical" evidence="2">
    <location>
        <begin position="210"/>
        <end position="234"/>
    </location>
</feature>
<evidence type="ECO:0000256" key="1">
    <source>
        <dbReference type="SAM" id="MobiDB-lite"/>
    </source>
</evidence>
<reference evidence="3 4" key="1">
    <citation type="submission" date="2020-03" db="EMBL/GenBank/DDBJ databases">
        <title>Whole genome shotgun sequence of Phytohabitans flavus NBRC 107702.</title>
        <authorList>
            <person name="Komaki H."/>
            <person name="Tamura T."/>
        </authorList>
    </citation>
    <scope>NUCLEOTIDE SEQUENCE [LARGE SCALE GENOMIC DNA]</scope>
    <source>
        <strain evidence="3 4">NBRC 107702</strain>
    </source>
</reference>
<sequence>MGPPPGGPPWGPPPGGLPWGLPPGGPPDPLISPDFGGWWQRGFSIAKRAWRQILVLQAIVGVLTFTVETLAAAWQSFATRDMDRAVATGRDPDFAVFFAGTGLVLVAAVVTMIVTMVATLAAVRIVIEAACGLQPDLRAALSGSIGRLLPLFGWGILSGILILAGICACLVPGFYFLAVTLVLAPVVALERGNAIGRCFKLFHGNFGASLARTATILGIVLGAGLVGGSIGAIASLAAPAETASTGALIAAAAVSSAVGVVISGGLRIFLDPLTVAAYADMRARVEPLSTAVLAHEAGIR</sequence>
<dbReference type="KEGG" id="pfla:Pflav_072460"/>
<feature type="region of interest" description="Disordered" evidence="1">
    <location>
        <begin position="1"/>
        <end position="24"/>
    </location>
</feature>
<keyword evidence="2" id="KW-0812">Transmembrane</keyword>
<dbReference type="Proteomes" id="UP000502508">
    <property type="component" value="Chromosome"/>
</dbReference>
<proteinExistence type="predicted"/>